<proteinExistence type="predicted"/>
<feature type="compositionally biased region" description="Basic and acidic residues" evidence="1">
    <location>
        <begin position="62"/>
        <end position="74"/>
    </location>
</feature>
<evidence type="ECO:0000256" key="2">
    <source>
        <dbReference type="SAM" id="Phobius"/>
    </source>
</evidence>
<keyword evidence="2" id="KW-0812">Transmembrane</keyword>
<keyword evidence="2" id="KW-0472">Membrane</keyword>
<evidence type="ECO:0000256" key="1">
    <source>
        <dbReference type="SAM" id="MobiDB-lite"/>
    </source>
</evidence>
<accession>A0ABY8H9P3</accession>
<evidence type="ECO:0000313" key="3">
    <source>
        <dbReference type="EMBL" id="WFP17855.1"/>
    </source>
</evidence>
<gene>
    <name evidence="3" type="ORF">P8192_07140</name>
</gene>
<keyword evidence="4" id="KW-1185">Reference proteome</keyword>
<name>A0ABY8H9P3_9MICC</name>
<feature type="transmembrane region" description="Helical" evidence="2">
    <location>
        <begin position="35"/>
        <end position="56"/>
    </location>
</feature>
<dbReference type="RefSeq" id="WP_270105366.1">
    <property type="nucleotide sequence ID" value="NZ_CP121252.1"/>
</dbReference>
<evidence type="ECO:0000313" key="4">
    <source>
        <dbReference type="Proteomes" id="UP001219037"/>
    </source>
</evidence>
<protein>
    <submittedName>
        <fullName evidence="3">Uncharacterized protein</fullName>
    </submittedName>
</protein>
<sequence>MAFTDFEGESPIMLNLMTVLAEGGHHIVNELPFPAWVFGVAIFAIFMFLLLATLSLRSVSQRHESPSTDVEHHGGSAGHGSGH</sequence>
<reference evidence="3 4" key="1">
    <citation type="submission" date="2023-04" db="EMBL/GenBank/DDBJ databases">
        <title>Funneling lignin-derived compounds into biodiesel using alkali-halophilic Citricoccus sp. P2.</title>
        <authorList>
            <person name="Luo C.-B."/>
        </authorList>
    </citation>
    <scope>NUCLEOTIDE SEQUENCE [LARGE SCALE GENOMIC DNA]</scope>
    <source>
        <strain evidence="3 4">P2</strain>
    </source>
</reference>
<organism evidence="3 4">
    <name type="scientific">Citricoccus muralis</name>
    <dbReference type="NCBI Taxonomy" id="169134"/>
    <lineage>
        <taxon>Bacteria</taxon>
        <taxon>Bacillati</taxon>
        <taxon>Actinomycetota</taxon>
        <taxon>Actinomycetes</taxon>
        <taxon>Micrococcales</taxon>
        <taxon>Micrococcaceae</taxon>
        <taxon>Citricoccus</taxon>
    </lineage>
</organism>
<feature type="region of interest" description="Disordered" evidence="1">
    <location>
        <begin position="62"/>
        <end position="83"/>
    </location>
</feature>
<dbReference type="Proteomes" id="UP001219037">
    <property type="component" value="Chromosome"/>
</dbReference>
<keyword evidence="2" id="KW-1133">Transmembrane helix</keyword>
<dbReference type="EMBL" id="CP121252">
    <property type="protein sequence ID" value="WFP17855.1"/>
    <property type="molecule type" value="Genomic_DNA"/>
</dbReference>